<dbReference type="STRING" id="5098.A0A507QS50"/>
<comment type="caution">
    <text evidence="2">The sequence shown here is derived from an EMBL/GenBank/DDBJ whole genome shotgun (WGS) entry which is preliminary data.</text>
</comment>
<gene>
    <name evidence="2" type="ORF">MPDQ_001354</name>
</gene>
<feature type="compositionally biased region" description="Basic and acidic residues" evidence="1">
    <location>
        <begin position="224"/>
        <end position="239"/>
    </location>
</feature>
<feature type="compositionally biased region" description="Pro residues" evidence="1">
    <location>
        <begin position="119"/>
        <end position="128"/>
    </location>
</feature>
<accession>A0A507QS50</accession>
<dbReference type="AlphaFoldDB" id="A0A507QS50"/>
<name>A0A507QS50_MONPU</name>
<proteinExistence type="predicted"/>
<feature type="region of interest" description="Disordered" evidence="1">
    <location>
        <begin position="79"/>
        <end position="193"/>
    </location>
</feature>
<evidence type="ECO:0000313" key="2">
    <source>
        <dbReference type="EMBL" id="TQB69817.1"/>
    </source>
</evidence>
<keyword evidence="3" id="KW-1185">Reference proteome</keyword>
<dbReference type="EMBL" id="VIFY01000135">
    <property type="protein sequence ID" value="TQB69817.1"/>
    <property type="molecule type" value="Genomic_DNA"/>
</dbReference>
<evidence type="ECO:0000256" key="1">
    <source>
        <dbReference type="SAM" id="MobiDB-lite"/>
    </source>
</evidence>
<dbReference type="PANTHER" id="PTHR42053:SF2">
    <property type="match status" value="1"/>
</dbReference>
<dbReference type="PANTHER" id="PTHR42053">
    <property type="match status" value="1"/>
</dbReference>
<feature type="compositionally biased region" description="Polar residues" evidence="1">
    <location>
        <begin position="164"/>
        <end position="177"/>
    </location>
</feature>
<organism evidence="2 3">
    <name type="scientific">Monascus purpureus</name>
    <name type="common">Red mold</name>
    <name type="synonym">Monascus anka</name>
    <dbReference type="NCBI Taxonomy" id="5098"/>
    <lineage>
        <taxon>Eukaryota</taxon>
        <taxon>Fungi</taxon>
        <taxon>Dikarya</taxon>
        <taxon>Ascomycota</taxon>
        <taxon>Pezizomycotina</taxon>
        <taxon>Eurotiomycetes</taxon>
        <taxon>Eurotiomycetidae</taxon>
        <taxon>Eurotiales</taxon>
        <taxon>Aspergillaceae</taxon>
        <taxon>Monascus</taxon>
    </lineage>
</organism>
<feature type="region of interest" description="Disordered" evidence="1">
    <location>
        <begin position="206"/>
        <end position="239"/>
    </location>
</feature>
<dbReference type="Proteomes" id="UP000319663">
    <property type="component" value="Unassembled WGS sequence"/>
</dbReference>
<sequence length="239" mass="25223">MAPAKPVLPPLKTPKNSTFPSEIHDGGPGAGPHSANMLKSPEGQSTPITPPVAYTEFLKALTPVFSPLSAGASFPSLQIERTRDGNSSNATTWSASQPSSAVSGSFSLGSGSLRSVTSPLPPPTPCTAPLPAGAGNDKSRGRGLRHLRIPPSLKLSPTAVDSPRSATSIRSPFSPSTWKLRYSDSPWSAGPTPVSVRQVITRTVTFKRTQLEAPPKGKRRKCPKREDSEDPSKENIPKS</sequence>
<evidence type="ECO:0000313" key="3">
    <source>
        <dbReference type="Proteomes" id="UP000319663"/>
    </source>
</evidence>
<dbReference type="OrthoDB" id="5405654at2759"/>
<feature type="region of interest" description="Disordered" evidence="1">
    <location>
        <begin position="1"/>
        <end position="50"/>
    </location>
</feature>
<feature type="compositionally biased region" description="Low complexity" evidence="1">
    <location>
        <begin position="94"/>
        <end position="116"/>
    </location>
</feature>
<protein>
    <submittedName>
        <fullName evidence="2">Uncharacterized protein</fullName>
    </submittedName>
</protein>
<feature type="compositionally biased region" description="Pro residues" evidence="1">
    <location>
        <begin position="1"/>
        <end position="12"/>
    </location>
</feature>
<reference evidence="2 3" key="1">
    <citation type="submission" date="2019-06" db="EMBL/GenBank/DDBJ databases">
        <title>Wine fermentation using esterase from Monascus purpureus.</title>
        <authorList>
            <person name="Geng C."/>
            <person name="Zhang Y."/>
        </authorList>
    </citation>
    <scope>NUCLEOTIDE SEQUENCE [LARGE SCALE GENOMIC DNA]</scope>
    <source>
        <strain evidence="2">HQ1</strain>
    </source>
</reference>